<comment type="caution">
    <text evidence="11">The sequence shown here is derived from an EMBL/GenBank/DDBJ whole genome shotgun (WGS) entry which is preliminary data.</text>
</comment>
<comment type="similarity">
    <text evidence="2 9">Belongs to the glycosyl hydrolase 8 (cellulase D) family.</text>
</comment>
<accession>A0A8J6PQ60</accession>
<evidence type="ECO:0000256" key="8">
    <source>
        <dbReference type="PROSITE-ProRule" id="PRU10058"/>
    </source>
</evidence>
<dbReference type="RefSeq" id="WP_188166027.1">
    <property type="nucleotide sequence ID" value="NZ_JACVVX010000006.1"/>
</dbReference>
<keyword evidence="7 9" id="KW-0624">Polysaccharide degradation</keyword>
<proteinExistence type="inferred from homology"/>
<evidence type="ECO:0000256" key="9">
    <source>
        <dbReference type="RuleBase" id="RU361167"/>
    </source>
</evidence>
<dbReference type="AlphaFoldDB" id="A0A8J6PQ60"/>
<evidence type="ECO:0000256" key="2">
    <source>
        <dbReference type="ARBA" id="ARBA00009209"/>
    </source>
</evidence>
<evidence type="ECO:0000256" key="1">
    <source>
        <dbReference type="ARBA" id="ARBA00000966"/>
    </source>
</evidence>
<keyword evidence="3 10" id="KW-0732">Signal</keyword>
<gene>
    <name evidence="11" type="ORF">ICI42_18195</name>
</gene>
<dbReference type="GO" id="GO:0008810">
    <property type="term" value="F:cellulase activity"/>
    <property type="evidence" value="ECO:0007669"/>
    <property type="project" value="UniProtKB-EC"/>
</dbReference>
<evidence type="ECO:0000256" key="7">
    <source>
        <dbReference type="ARBA" id="ARBA00023326"/>
    </source>
</evidence>
<dbReference type="InterPro" id="IPR012341">
    <property type="entry name" value="6hp_glycosidase-like_sf"/>
</dbReference>
<evidence type="ECO:0000256" key="10">
    <source>
        <dbReference type="SAM" id="SignalP"/>
    </source>
</evidence>
<sequence length="350" mass="38031">MRKTVLACMVAGLVSMSLGWVTHSEAQASISSADWTAYKEKFLDGSGRIVDDANGNISHSEGQGYGMLLAFLANNRGDFDRIWSFTRTELMLRDDGLAVWKWSPDTDPHITDPNNASDGDLLIAYALGMAGNNWNRPDLYQSATAIAQGISKTGLFQNQSRTLLMPGAAGFSAEDRTDGPVVNPSYWVFEAIPIMATLDPKANWSGLTASGLKLLEVAQIGPRKLPPDWLSLSSAPKPANGFPPEFSYNAVRIPLYLLRAGNTDRKLLETLRTGMSGPDGSVELVDLPSGTPVQTLTDPGYRIIPAMISCVLDKTQLADDLKTFKPTSYYPSTLQLLALSFAQRSHPECL</sequence>
<dbReference type="GO" id="GO:0030245">
    <property type="term" value="P:cellulose catabolic process"/>
    <property type="evidence" value="ECO:0007669"/>
    <property type="project" value="UniProtKB-KW"/>
</dbReference>
<evidence type="ECO:0000313" key="11">
    <source>
        <dbReference type="EMBL" id="MBD0416587.1"/>
    </source>
</evidence>
<comment type="catalytic activity">
    <reaction evidence="1">
        <text>Endohydrolysis of (1-&gt;4)-beta-D-glucosidic linkages in cellulose, lichenin and cereal beta-D-glucans.</text>
        <dbReference type="EC" id="3.2.1.4"/>
    </reaction>
</comment>
<reference evidence="11" key="1">
    <citation type="submission" date="2020-09" db="EMBL/GenBank/DDBJ databases">
        <title>Genome seq and assembly of Tianweitania sp.</title>
        <authorList>
            <person name="Chhetri G."/>
        </authorList>
    </citation>
    <scope>NUCLEOTIDE SEQUENCE</scope>
    <source>
        <strain evidence="11">Rool2</strain>
    </source>
</reference>
<dbReference type="Pfam" id="PF01270">
    <property type="entry name" value="Glyco_hydro_8"/>
    <property type="match status" value="1"/>
</dbReference>
<keyword evidence="6 9" id="KW-0326">Glycosidase</keyword>
<dbReference type="InterPro" id="IPR019834">
    <property type="entry name" value="Glyco_hydro_8_CS"/>
</dbReference>
<name>A0A8J6PQ60_9HYPH</name>
<evidence type="ECO:0000313" key="12">
    <source>
        <dbReference type="Proteomes" id="UP000643405"/>
    </source>
</evidence>
<evidence type="ECO:0000256" key="5">
    <source>
        <dbReference type="ARBA" id="ARBA00023001"/>
    </source>
</evidence>
<feature type="active site" description="Nucleophile" evidence="8">
    <location>
        <position position="118"/>
    </location>
</feature>
<evidence type="ECO:0000256" key="4">
    <source>
        <dbReference type="ARBA" id="ARBA00022801"/>
    </source>
</evidence>
<dbReference type="PROSITE" id="PS00812">
    <property type="entry name" value="GLYCOSYL_HYDROL_F8"/>
    <property type="match status" value="1"/>
</dbReference>
<keyword evidence="7 9" id="KW-0119">Carbohydrate metabolism</keyword>
<keyword evidence="4 9" id="KW-0378">Hydrolase</keyword>
<dbReference type="Gene3D" id="1.50.10.10">
    <property type="match status" value="1"/>
</dbReference>
<organism evidence="11 12">
    <name type="scientific">Oryzicola mucosus</name>
    <dbReference type="NCBI Taxonomy" id="2767425"/>
    <lineage>
        <taxon>Bacteria</taxon>
        <taxon>Pseudomonadati</taxon>
        <taxon>Pseudomonadota</taxon>
        <taxon>Alphaproteobacteria</taxon>
        <taxon>Hyphomicrobiales</taxon>
        <taxon>Phyllobacteriaceae</taxon>
        <taxon>Oryzicola</taxon>
    </lineage>
</organism>
<dbReference type="EC" id="3.2.1.-" evidence="9"/>
<feature type="chain" id="PRO_5035242476" description="Glucanase" evidence="10">
    <location>
        <begin position="27"/>
        <end position="350"/>
    </location>
</feature>
<feature type="signal peptide" evidence="10">
    <location>
        <begin position="1"/>
        <end position="26"/>
    </location>
</feature>
<keyword evidence="12" id="KW-1185">Reference proteome</keyword>
<evidence type="ECO:0000256" key="6">
    <source>
        <dbReference type="ARBA" id="ARBA00023295"/>
    </source>
</evidence>
<dbReference type="EMBL" id="JACVVX010000006">
    <property type="protein sequence ID" value="MBD0416587.1"/>
    <property type="molecule type" value="Genomic_DNA"/>
</dbReference>
<dbReference type="InterPro" id="IPR008928">
    <property type="entry name" value="6-hairpin_glycosidase_sf"/>
</dbReference>
<keyword evidence="5" id="KW-0136">Cellulose degradation</keyword>
<evidence type="ECO:0000256" key="3">
    <source>
        <dbReference type="ARBA" id="ARBA00022729"/>
    </source>
</evidence>
<dbReference type="SUPFAM" id="SSF48208">
    <property type="entry name" value="Six-hairpin glycosidases"/>
    <property type="match status" value="1"/>
</dbReference>
<protein>
    <recommendedName>
        <fullName evidence="9">Glucanase</fullName>
        <ecNumber evidence="9">3.2.1.-</ecNumber>
    </recommendedName>
</protein>
<dbReference type="InterPro" id="IPR002037">
    <property type="entry name" value="Glyco_hydro_8"/>
</dbReference>
<dbReference type="Proteomes" id="UP000643405">
    <property type="component" value="Unassembled WGS sequence"/>
</dbReference>
<dbReference type="PRINTS" id="PR00735">
    <property type="entry name" value="GLHYDRLASE8"/>
</dbReference>